<evidence type="ECO:0000256" key="1">
    <source>
        <dbReference type="SAM" id="MobiDB-lite"/>
    </source>
</evidence>
<protein>
    <recommendedName>
        <fullName evidence="4">Tetratricopeptide repeat protein</fullName>
    </recommendedName>
</protein>
<evidence type="ECO:0000313" key="2">
    <source>
        <dbReference type="EMBL" id="WAZ22226.1"/>
    </source>
</evidence>
<name>A0ABY7KHM3_9ACTN</name>
<feature type="region of interest" description="Disordered" evidence="1">
    <location>
        <begin position="701"/>
        <end position="721"/>
    </location>
</feature>
<dbReference type="Gene3D" id="1.25.40.10">
    <property type="entry name" value="Tetratricopeptide repeat domain"/>
    <property type="match status" value="1"/>
</dbReference>
<evidence type="ECO:0000313" key="3">
    <source>
        <dbReference type="Proteomes" id="UP001164439"/>
    </source>
</evidence>
<dbReference type="RefSeq" id="WP_269659849.1">
    <property type="nucleotide sequence ID" value="NZ_CP114413.1"/>
</dbReference>
<evidence type="ECO:0008006" key="4">
    <source>
        <dbReference type="Google" id="ProtNLM"/>
    </source>
</evidence>
<proteinExistence type="predicted"/>
<organism evidence="2 3">
    <name type="scientific">Streptomyces cinnabarinus</name>
    <dbReference type="NCBI Taxonomy" id="67287"/>
    <lineage>
        <taxon>Bacteria</taxon>
        <taxon>Bacillati</taxon>
        <taxon>Actinomycetota</taxon>
        <taxon>Actinomycetes</taxon>
        <taxon>Kitasatosporales</taxon>
        <taxon>Streptomycetaceae</taxon>
        <taxon>Streptomyces</taxon>
    </lineage>
</organism>
<reference evidence="2" key="1">
    <citation type="submission" date="2022-12" db="EMBL/GenBank/DDBJ databases">
        <authorList>
            <person name="Ruckert C."/>
            <person name="Busche T."/>
            <person name="Kalinowski J."/>
            <person name="Wittmann C."/>
        </authorList>
    </citation>
    <scope>NUCLEOTIDE SEQUENCE</scope>
    <source>
        <strain evidence="2">DSM 40467</strain>
    </source>
</reference>
<dbReference type="Proteomes" id="UP001164439">
    <property type="component" value="Chromosome"/>
</dbReference>
<gene>
    <name evidence="2" type="ORF">STRCI_003461</name>
</gene>
<sequence>MSGVLDDLAAAAAGVLVSSMGDEDWEERAKPAFVGIYEQAMHQDVGPMLEGHRSEMRGGTLSPRDAAHIWKDKIREAFRKAIIAGEIDRFIKDFRQITLTSCPSCAGPVELHDIYCGGCGDVLGAPAPAPPAPAPAPTPTPVSVPVSISPDSLSAQLIPGLAPTPFPQDHVDFRQASFNAPVIGVQNNYGAMGPAPADGWPRLGELRRRALGIRPVSSFGDEPALPPYIPRDRDAELDRLVAQGLWEGGLVVVTGEPLAGKTATAWAALHRKADDHTRLFNAHAGTDLRELPAALRGRDPSGTHVVWLDDLERHFDERGLVAGPLAQLAHEGVLVLATMRDAAYEAHRFGDHPTAHALRGARTVDLTCEWSAAELARLAQSDDPRLVDAVRWRGELGVTQFLSMGPELWEEWRRASRPGGRWSGQLLVRAAIDAARCGATSGLSAEAWEFLINDRQIYGGGTTLDIPVPPDDLEWASRPRLGVAGLLVPGAEEGTWRACGTLVADAIRCPDLPPFTPHLWGSMAWMAGKYDLPERAEVSRAARDAVRVDAEAGDSTAPVILGVLSTWAGNAPEARYWWGRVAEENDREAHMLGRYLLLEQGELTEALPHIQRAAEAGNPEPAQELGFLLLARAQHWLSVAAENGNASAAEVLPVLMKTLRDENLQAALARHRTPATTPPTIPGPPLSSERAIAVALDTLLGRRPDLTHEASPATPPDTVKE</sequence>
<accession>A0ABY7KHM3</accession>
<keyword evidence="3" id="KW-1185">Reference proteome</keyword>
<dbReference type="EMBL" id="CP114413">
    <property type="protein sequence ID" value="WAZ22226.1"/>
    <property type="molecule type" value="Genomic_DNA"/>
</dbReference>
<dbReference type="InterPro" id="IPR011990">
    <property type="entry name" value="TPR-like_helical_dom_sf"/>
</dbReference>
<dbReference type="SUPFAM" id="SSF81901">
    <property type="entry name" value="HCP-like"/>
    <property type="match status" value="1"/>
</dbReference>